<organism evidence="2 3">
    <name type="scientific">Aspergillus steynii IBT 23096</name>
    <dbReference type="NCBI Taxonomy" id="1392250"/>
    <lineage>
        <taxon>Eukaryota</taxon>
        <taxon>Fungi</taxon>
        <taxon>Dikarya</taxon>
        <taxon>Ascomycota</taxon>
        <taxon>Pezizomycotina</taxon>
        <taxon>Eurotiomycetes</taxon>
        <taxon>Eurotiomycetidae</taxon>
        <taxon>Eurotiales</taxon>
        <taxon>Aspergillaceae</taxon>
        <taxon>Aspergillus</taxon>
        <taxon>Aspergillus subgen. Circumdati</taxon>
    </lineage>
</organism>
<accession>A0A2I2GAN6</accession>
<reference evidence="2 3" key="1">
    <citation type="submission" date="2016-12" db="EMBL/GenBank/DDBJ databases">
        <title>The genomes of Aspergillus section Nigri reveals drivers in fungal speciation.</title>
        <authorList>
            <consortium name="DOE Joint Genome Institute"/>
            <person name="Vesth T.C."/>
            <person name="Nybo J."/>
            <person name="Theobald S."/>
            <person name="Brandl J."/>
            <person name="Frisvad J.C."/>
            <person name="Nielsen K.F."/>
            <person name="Lyhne E.K."/>
            <person name="Kogle M.E."/>
            <person name="Kuo A."/>
            <person name="Riley R."/>
            <person name="Clum A."/>
            <person name="Nolan M."/>
            <person name="Lipzen A."/>
            <person name="Salamov A."/>
            <person name="Henrissat B."/>
            <person name="Wiebenga A."/>
            <person name="De Vries R.P."/>
            <person name="Grigoriev I.V."/>
            <person name="Mortensen U.H."/>
            <person name="Andersen M.R."/>
            <person name="Baker S.E."/>
        </authorList>
    </citation>
    <scope>NUCLEOTIDE SEQUENCE [LARGE SCALE GENOMIC DNA]</scope>
    <source>
        <strain evidence="2 3">IBT 23096</strain>
    </source>
</reference>
<evidence type="ECO:0000256" key="1">
    <source>
        <dbReference type="SAM" id="MobiDB-lite"/>
    </source>
</evidence>
<dbReference type="AlphaFoldDB" id="A0A2I2GAN6"/>
<dbReference type="InterPro" id="IPR045114">
    <property type="entry name" value="Csn12-like"/>
</dbReference>
<keyword evidence="3" id="KW-1185">Reference proteome</keyword>
<feature type="region of interest" description="Disordered" evidence="1">
    <location>
        <begin position="579"/>
        <end position="608"/>
    </location>
</feature>
<protein>
    <recommendedName>
        <fullName evidence="4">COP9 signalosome complex subunit 12</fullName>
    </recommendedName>
</protein>
<feature type="compositionally biased region" description="Basic residues" evidence="1">
    <location>
        <begin position="598"/>
        <end position="608"/>
    </location>
</feature>
<dbReference type="SMART" id="SM00753">
    <property type="entry name" value="PAM"/>
    <property type="match status" value="1"/>
</dbReference>
<comment type="caution">
    <text evidence="2">The sequence shown here is derived from an EMBL/GenBank/DDBJ whole genome shotgun (WGS) entry which is preliminary data.</text>
</comment>
<dbReference type="STRING" id="1392250.A0A2I2GAN6"/>
<dbReference type="GO" id="GO:0003723">
    <property type="term" value="F:RNA binding"/>
    <property type="evidence" value="ECO:0007669"/>
    <property type="project" value="InterPro"/>
</dbReference>
<dbReference type="RefSeq" id="XP_024705230.1">
    <property type="nucleotide sequence ID" value="XM_024843969.1"/>
</dbReference>
<proteinExistence type="predicted"/>
<dbReference type="OrthoDB" id="5404651at2759"/>
<evidence type="ECO:0000313" key="3">
    <source>
        <dbReference type="Proteomes" id="UP000234275"/>
    </source>
</evidence>
<evidence type="ECO:0000313" key="2">
    <source>
        <dbReference type="EMBL" id="PLB49928.1"/>
    </source>
</evidence>
<dbReference type="Proteomes" id="UP000234275">
    <property type="component" value="Unassembled WGS sequence"/>
</dbReference>
<dbReference type="EMBL" id="MSFO01000003">
    <property type="protein sequence ID" value="PLB49928.1"/>
    <property type="molecule type" value="Genomic_DNA"/>
</dbReference>
<dbReference type="GeneID" id="36551669"/>
<name>A0A2I2GAN6_9EURO</name>
<dbReference type="VEuPathDB" id="FungiDB:P170DRAFT_353240"/>
<evidence type="ECO:0008006" key="4">
    <source>
        <dbReference type="Google" id="ProtNLM"/>
    </source>
</evidence>
<sequence>MSGPGSNVLQQFMGAIAELVKNRDGAKLQDFLQLEPPLNEVYQQMVAELRYDYPDTPEKNKELLRRCEQLVPRSKNSSSWSAFPAFMRLYFAFLRDVYVENLLETYEQLKALLNQCVLALGDSQFGIIMLPTVLYLSKVLAKLAMGLDGRPALVARLQQMDGNSNADESAEKVTFVEKAANVVREAFIKCLTDRSGTLGKAEGKRVGIYLMANLCLKLLFQCGKLRNAETMFSSITAQSPPLKYFPASQRVTYLYYLGRYLFSNNLFYPAQLALQAAYDQCHRQAMKQKRSILTYLIPCNIIMGRFPSSVLLQRPEAETLADKFIPLCRLIARGDYIEFREYLAIDSPKSEWFASKGILLALRNRCEILVWRSLARKVFVHGGFHGEPQGSTQRGPPPYLYINKLETAVRWIQSEHGNSADAQAGSNMAGSQLIYKETDPDFEYVDRPFPADLTVNREQVLNKYNDYLTANTFFDKFGNLENNMACSAIDLEPPTNRYRDYELDPYAVDPSEIDPDQPTPMLRELESIFASLLTQNLMGGYLTHRNPRFVVPGARIRGLLPTGFPNVWQTISTREGYTDSVPGWVQQDRDGGGGGRVIHLKSARPVGK</sequence>
<dbReference type="GO" id="GO:0003690">
    <property type="term" value="F:double-stranded DNA binding"/>
    <property type="evidence" value="ECO:0007669"/>
    <property type="project" value="InterPro"/>
</dbReference>
<gene>
    <name evidence="2" type="ORF">P170DRAFT_353240</name>
</gene>
<dbReference type="PANTHER" id="PTHR12732:SF8">
    <property type="entry name" value="NUCLEAR MRNA EXPORT PROTEIN THP1"/>
    <property type="match status" value="1"/>
</dbReference>
<dbReference type="PANTHER" id="PTHR12732">
    <property type="entry name" value="UNCHARACTERIZED PROTEASOME COMPONENT REGION PCI-CONTAINING"/>
    <property type="match status" value="1"/>
</dbReference>